<keyword evidence="7" id="KW-0539">Nucleus</keyword>
<dbReference type="EMBL" id="JBICBT010000549">
    <property type="protein sequence ID" value="KAL3110127.1"/>
    <property type="molecule type" value="Genomic_DNA"/>
</dbReference>
<keyword evidence="3" id="KW-0563">Paired box</keyword>
<evidence type="ECO:0000259" key="9">
    <source>
        <dbReference type="PROSITE" id="PS51057"/>
    </source>
</evidence>
<evidence type="ECO:0000256" key="8">
    <source>
        <dbReference type="SAM" id="MobiDB-lite"/>
    </source>
</evidence>
<evidence type="ECO:0000256" key="1">
    <source>
        <dbReference type="ARBA" id="ARBA00004123"/>
    </source>
</evidence>
<evidence type="ECO:0000313" key="10">
    <source>
        <dbReference type="EMBL" id="KAL3110127.1"/>
    </source>
</evidence>
<feature type="compositionally biased region" description="Basic and acidic residues" evidence="8">
    <location>
        <begin position="198"/>
        <end position="228"/>
    </location>
</feature>
<dbReference type="AlphaFoldDB" id="A0ABD2L5C9"/>
<sequence>MLQNSNTFKRRRNGEANKKSNASSISNRGPTTKPKVATPSVVAKIEQYKREQPTIFAWEIRERLIEEGMCRQAPSISSINRILRTRAAERAADELSAILSAQSANLCRQKRLQSLPGPTNDQLKPTMDLPGDRLRFATHSLPLPPAIPRFPAVSPLSPLFPSFRPPLFPPILPPFAFFLHSMLWANATANENFWSNGPKKEDESTKRNGETNEEKDDGQMAKRKEQTKDQNGQLAPKRRRMALFRPYDLP</sequence>
<dbReference type="Gene3D" id="1.10.10.10">
    <property type="entry name" value="Winged helix-like DNA-binding domain superfamily/Winged helix DNA-binding domain"/>
    <property type="match status" value="1"/>
</dbReference>
<dbReference type="InterPro" id="IPR001523">
    <property type="entry name" value="Paired_dom"/>
</dbReference>
<evidence type="ECO:0000256" key="3">
    <source>
        <dbReference type="ARBA" id="ARBA00022724"/>
    </source>
</evidence>
<proteinExistence type="predicted"/>
<comment type="subcellular location">
    <subcellularLocation>
        <location evidence="1">Nucleus</location>
    </subcellularLocation>
</comment>
<dbReference type="Proteomes" id="UP001620626">
    <property type="component" value="Unassembled WGS sequence"/>
</dbReference>
<dbReference type="PROSITE" id="PS51057">
    <property type="entry name" value="PAIRED_2"/>
    <property type="match status" value="1"/>
</dbReference>
<dbReference type="Pfam" id="PF00292">
    <property type="entry name" value="PAX"/>
    <property type="match status" value="1"/>
</dbReference>
<dbReference type="PANTHER" id="PTHR45636">
    <property type="entry name" value="PAIRED BOX PROTEIN PAX-6-RELATED-RELATED"/>
    <property type="match status" value="1"/>
</dbReference>
<feature type="domain" description="Paired" evidence="9">
    <location>
        <begin position="1"/>
        <end position="86"/>
    </location>
</feature>
<dbReference type="GO" id="GO:0003677">
    <property type="term" value="F:DNA binding"/>
    <property type="evidence" value="ECO:0007669"/>
    <property type="project" value="UniProtKB-KW"/>
</dbReference>
<dbReference type="FunFam" id="1.10.10.10:FF:000003">
    <property type="entry name" value="Paired box protein Pax-6"/>
    <property type="match status" value="1"/>
</dbReference>
<organism evidence="10 11">
    <name type="scientific">Heterodera trifolii</name>
    <dbReference type="NCBI Taxonomy" id="157864"/>
    <lineage>
        <taxon>Eukaryota</taxon>
        <taxon>Metazoa</taxon>
        <taxon>Ecdysozoa</taxon>
        <taxon>Nematoda</taxon>
        <taxon>Chromadorea</taxon>
        <taxon>Rhabditida</taxon>
        <taxon>Tylenchina</taxon>
        <taxon>Tylenchomorpha</taxon>
        <taxon>Tylenchoidea</taxon>
        <taxon>Heteroderidae</taxon>
        <taxon>Heteroderinae</taxon>
        <taxon>Heterodera</taxon>
    </lineage>
</organism>
<dbReference type="PANTHER" id="PTHR45636:SF50">
    <property type="entry name" value="EYEGONE, ISOFORM A-RELATED"/>
    <property type="match status" value="1"/>
</dbReference>
<dbReference type="GO" id="GO:0005634">
    <property type="term" value="C:nucleus"/>
    <property type="evidence" value="ECO:0007669"/>
    <property type="project" value="UniProtKB-SubCell"/>
</dbReference>
<name>A0ABD2L5C9_9BILA</name>
<dbReference type="InterPro" id="IPR009057">
    <property type="entry name" value="Homeodomain-like_sf"/>
</dbReference>
<keyword evidence="5" id="KW-0238">DNA-binding</keyword>
<feature type="region of interest" description="Disordered" evidence="8">
    <location>
        <begin position="192"/>
        <end position="250"/>
    </location>
</feature>
<dbReference type="InterPro" id="IPR036388">
    <property type="entry name" value="WH-like_DNA-bd_sf"/>
</dbReference>
<evidence type="ECO:0000256" key="2">
    <source>
        <dbReference type="ARBA" id="ARBA00022473"/>
    </source>
</evidence>
<comment type="caution">
    <text evidence="10">The sequence shown here is derived from an EMBL/GenBank/DDBJ whole genome shotgun (WGS) entry which is preliminary data.</text>
</comment>
<evidence type="ECO:0000256" key="6">
    <source>
        <dbReference type="ARBA" id="ARBA00023163"/>
    </source>
</evidence>
<dbReference type="SUPFAM" id="SSF46689">
    <property type="entry name" value="Homeodomain-like"/>
    <property type="match status" value="1"/>
</dbReference>
<dbReference type="SMART" id="SM00351">
    <property type="entry name" value="PAX"/>
    <property type="match status" value="1"/>
</dbReference>
<gene>
    <name evidence="10" type="ORF">niasHT_015730</name>
</gene>
<keyword evidence="2" id="KW-0217">Developmental protein</keyword>
<protein>
    <recommendedName>
        <fullName evidence="9">Paired domain-containing protein</fullName>
    </recommendedName>
</protein>
<dbReference type="InterPro" id="IPR043565">
    <property type="entry name" value="PAX_fam"/>
</dbReference>
<reference evidence="10 11" key="1">
    <citation type="submission" date="2024-10" db="EMBL/GenBank/DDBJ databases">
        <authorList>
            <person name="Kim D."/>
        </authorList>
    </citation>
    <scope>NUCLEOTIDE SEQUENCE [LARGE SCALE GENOMIC DNA]</scope>
    <source>
        <strain evidence="10">BH-2024</strain>
    </source>
</reference>
<evidence type="ECO:0000256" key="4">
    <source>
        <dbReference type="ARBA" id="ARBA00023015"/>
    </source>
</evidence>
<evidence type="ECO:0000313" key="11">
    <source>
        <dbReference type="Proteomes" id="UP001620626"/>
    </source>
</evidence>
<evidence type="ECO:0000256" key="7">
    <source>
        <dbReference type="ARBA" id="ARBA00023242"/>
    </source>
</evidence>
<accession>A0ABD2L5C9</accession>
<keyword evidence="6" id="KW-0804">Transcription</keyword>
<evidence type="ECO:0000256" key="5">
    <source>
        <dbReference type="ARBA" id="ARBA00023125"/>
    </source>
</evidence>
<keyword evidence="4" id="KW-0805">Transcription regulation</keyword>
<keyword evidence="11" id="KW-1185">Reference proteome</keyword>
<feature type="region of interest" description="Disordered" evidence="8">
    <location>
        <begin position="1"/>
        <end position="38"/>
    </location>
</feature>